<sequence>MRRRGSKLYSRILSASAAIMLLGSMGAPGAEAGVNGDGTAVVNENYADKLSLKPLAPAFNVDSLMEWSPEKDPDAELNRTSVPLNKDRFKGAQINPLANPKAGITSAAITTWNHDEASSVGSNDFNVYAFDNWQLLDSYIYWAGTNEGIFAIPTPDIVDAAHRNGVPVYATLGFPWGRSAEGLAEIEKFTKQASDGSFPVADKMIEVAEYFGFDGYFFNQETYGVNQETAVRMNEMMRYIKRKSELQISWYDAQDNTGNVNYQDSINSQNDMYVKPAEDGEYAVDEFFLNYNWNTSKIQTTVETMKSHNRNPFDAYAGFEIQQNSYNTKINTEALLDDYKQPKVSIALYTPNSTMGLAENPADFHEKEKNLWTGPQGDPTLADDSADWKGMARFVTDSSVIQEMPFTTNFNSGHGKQYFINGKIASDLEWNNRSIQDIMPTWRWWIRGEGSRMNVSYDFEKAYNGGNSLKFSGTLEANSENDTMLYSTKLPITDSTKVRVIYENQSGADVKLGVAYSKDYSQDNMKYYSLPATEKGWQTAIVDLGEEAGKTAYAVSLKISNSEKLENYAFHLGQLSIYDSAEEVLSKPADVEILEEMTMSAFEAEARLGWTEQKNVLHYEIYQENADGVETLLGVTPNNYFYTPNITRTNENASSNNRTSIKVVPVNQDYVRGGAAVLDFDWGMGTDATEIEQNPTSENVVLGAQVTDVSAENDAEPAAKALDGTAIGNSKWCATNAKTGYMTIDMGEEKTIKRWRVEHAEYGGEASNMNTVDFELLYKNENGDWVSAKRITDNTKAVTDIVLDQPVTAREFKLQVYNSGTSPWGAIRIYEWQMFESDALPRTENIMMHFANAENNTGANDQVTIDRVQQGQTVRLYNSLETKNVLAEKAAEKDGTISFEQLDFGLEGGRVYYTVQNEGERESLRFSTAYLNEKVTEVMLQINNLPAVADLTLEDKDIVNDSKVAYNKLHPTLREQVANYDTLVQAMDRIQELKKNFNNGSKKGE</sequence>
<organism evidence="3 4">
    <name type="scientific">Neobacillus niacini</name>
    <dbReference type="NCBI Taxonomy" id="86668"/>
    <lineage>
        <taxon>Bacteria</taxon>
        <taxon>Bacillati</taxon>
        <taxon>Bacillota</taxon>
        <taxon>Bacilli</taxon>
        <taxon>Bacillales</taxon>
        <taxon>Bacillaceae</taxon>
        <taxon>Neobacillus</taxon>
    </lineage>
</organism>
<reference evidence="4" key="2">
    <citation type="submission" date="2020-08" db="EMBL/GenBank/DDBJ databases">
        <title>The Agave Microbiome: Exploring the role of microbial communities in plant adaptations to desert environments.</title>
        <authorList>
            <person name="Partida-Martinez L.P."/>
        </authorList>
    </citation>
    <scope>NUCLEOTIDE SEQUENCE [LARGE SCALE GENOMIC DNA]</scope>
    <source>
        <strain evidence="4">AT2.8</strain>
    </source>
</reference>
<dbReference type="Gene3D" id="2.60.120.260">
    <property type="entry name" value="Galactose-binding domain-like"/>
    <property type="match status" value="2"/>
</dbReference>
<dbReference type="Pfam" id="PF03644">
    <property type="entry name" value="Glyco_hydro_85"/>
    <property type="match status" value="1"/>
</dbReference>
<protein>
    <submittedName>
        <fullName evidence="3">Endo-beta-N-acetylglucosaminidase D</fullName>
    </submittedName>
</protein>
<dbReference type="CDD" id="cd06547">
    <property type="entry name" value="GH85_ENGase"/>
    <property type="match status" value="1"/>
</dbReference>
<feature type="domain" description="F5/8 type C" evidence="2">
    <location>
        <begin position="688"/>
        <end position="837"/>
    </location>
</feature>
<dbReference type="PROSITE" id="PS50022">
    <property type="entry name" value="FA58C_3"/>
    <property type="match status" value="1"/>
</dbReference>
<name>A0A852T4F5_9BACI</name>
<evidence type="ECO:0000256" key="1">
    <source>
        <dbReference type="SAM" id="SignalP"/>
    </source>
</evidence>
<gene>
    <name evidence="3" type="ORF">F4694_000162</name>
</gene>
<dbReference type="EMBL" id="JACCBX010000001">
    <property type="protein sequence ID" value="NYE03443.1"/>
    <property type="molecule type" value="Genomic_DNA"/>
</dbReference>
<dbReference type="InterPro" id="IPR054110">
    <property type="entry name" value="EndoD-like_D2"/>
</dbReference>
<evidence type="ECO:0000313" key="3">
    <source>
        <dbReference type="EMBL" id="NYE03443.1"/>
    </source>
</evidence>
<dbReference type="InterPro" id="IPR032979">
    <property type="entry name" value="ENGase"/>
</dbReference>
<dbReference type="GO" id="GO:0033925">
    <property type="term" value="F:mannosyl-glycoprotein endo-beta-N-acetylglucosaminidase activity"/>
    <property type="evidence" value="ECO:0007669"/>
    <property type="project" value="InterPro"/>
</dbReference>
<dbReference type="SUPFAM" id="SSF49785">
    <property type="entry name" value="Galactose-binding domain-like"/>
    <property type="match status" value="1"/>
</dbReference>
<dbReference type="AlphaFoldDB" id="A0A852T4F5"/>
<evidence type="ECO:0000259" key="2">
    <source>
        <dbReference type="PROSITE" id="PS50022"/>
    </source>
</evidence>
<keyword evidence="1" id="KW-0732">Signal</keyword>
<dbReference type="Pfam" id="PF21910">
    <property type="entry name" value="GH85_C"/>
    <property type="match status" value="1"/>
</dbReference>
<dbReference type="Gene3D" id="2.60.40.10">
    <property type="entry name" value="Immunoglobulins"/>
    <property type="match status" value="1"/>
</dbReference>
<dbReference type="InterPro" id="IPR013783">
    <property type="entry name" value="Ig-like_fold"/>
</dbReference>
<dbReference type="InterPro" id="IPR008979">
    <property type="entry name" value="Galactose-bd-like_sf"/>
</dbReference>
<dbReference type="InterPro" id="IPR005201">
    <property type="entry name" value="TIM_ENGase"/>
</dbReference>
<dbReference type="PANTHER" id="PTHR13246">
    <property type="entry name" value="ENDO BETA N-ACETYLGLUCOSAMINIDASE"/>
    <property type="match status" value="1"/>
</dbReference>
<evidence type="ECO:0000313" key="4">
    <source>
        <dbReference type="Proteomes" id="UP000548423"/>
    </source>
</evidence>
<feature type="chain" id="PRO_5032525698" evidence="1">
    <location>
        <begin position="33"/>
        <end position="1005"/>
    </location>
</feature>
<accession>A0A852T4F5</accession>
<comment type="caution">
    <text evidence="3">The sequence shown here is derived from an EMBL/GenBank/DDBJ whole genome shotgun (WGS) entry which is preliminary data.</text>
</comment>
<dbReference type="Pfam" id="PF22633">
    <property type="entry name" value="F5_F8_type_C_2"/>
    <property type="match status" value="1"/>
</dbReference>
<dbReference type="InterPro" id="IPR000421">
    <property type="entry name" value="FA58C"/>
</dbReference>
<feature type="signal peptide" evidence="1">
    <location>
        <begin position="1"/>
        <end position="32"/>
    </location>
</feature>
<dbReference type="Proteomes" id="UP000548423">
    <property type="component" value="Unassembled WGS sequence"/>
</dbReference>
<dbReference type="PANTHER" id="PTHR13246:SF1">
    <property type="entry name" value="CYTOSOLIC ENDO-BETA-N-ACETYLGLUCOSAMINIDASE"/>
    <property type="match status" value="1"/>
</dbReference>
<proteinExistence type="predicted"/>
<dbReference type="GO" id="GO:0005829">
    <property type="term" value="C:cytosol"/>
    <property type="evidence" value="ECO:0007669"/>
    <property type="project" value="UniProtKB-SubCell"/>
</dbReference>
<dbReference type="Gene3D" id="3.20.20.80">
    <property type="entry name" value="Glycosidases"/>
    <property type="match status" value="1"/>
</dbReference>
<reference evidence="4" key="1">
    <citation type="submission" date="2020-07" db="EMBL/GenBank/DDBJ databases">
        <authorList>
            <person name="Partida-Martinez L."/>
            <person name="Huntemann M."/>
            <person name="Clum A."/>
            <person name="Wang J."/>
            <person name="Palaniappan K."/>
            <person name="Ritter S."/>
            <person name="Chen I.-M."/>
            <person name="Stamatis D."/>
            <person name="Reddy T."/>
            <person name="O'Malley R."/>
            <person name="Daum C."/>
            <person name="Shapiro N."/>
            <person name="Ivanova N."/>
            <person name="Kyrpides N."/>
            <person name="Woyke T."/>
        </authorList>
    </citation>
    <scope>NUCLEOTIDE SEQUENCE [LARGE SCALE GENOMIC DNA]</scope>
    <source>
        <strain evidence="4">AT2.8</strain>
    </source>
</reference>